<keyword evidence="2" id="KW-0067">ATP-binding</keyword>
<sequence>MDFPSETGFNDGMNTQIISEQGPLRVEERYYLPTPVDSRRQGSGDQAFRRFPAERGARASSGPRAAYQGGQVYLFSSATGGCGTSTAAALFASYLSAGGERIILLDLDLSRGGMDVLLGLEQEEGLRWSQVKAPLGMIDGLALTNELIQWDGCPLLSADPWRGSPHQWWEIAAVIRALCDYADAVVCDCGTNLAIIRGLQTYLEGTRSDSSQAKDWYQIWDRVGNRTHIAVALVVDLTVLGLMRAQGAASRLSGRSQALNLALLGILPVAASLEARRGFAQRRKRSQGGKGMVSAQEASDHLGQPIYGPLRPDRGLDLSIRQGRGLEDAPREYERIFADLEEGLSSSSPALSGGHHDLAPRTA</sequence>
<dbReference type="eggNOG" id="COG0455">
    <property type="taxonomic scope" value="Bacteria"/>
</dbReference>
<evidence type="ECO:0000313" key="4">
    <source>
        <dbReference type="EMBL" id="EFT82898.1"/>
    </source>
</evidence>
<protein>
    <recommendedName>
        <fullName evidence="6">CobQ/CobB/MinD/ParA nucleotide binding domain-containing protein</fullName>
    </recommendedName>
</protein>
<dbReference type="PANTHER" id="PTHR43384:SF6">
    <property type="entry name" value="SEPTUM SITE-DETERMINING PROTEIN MIND HOMOLOG, CHLOROPLASTIC"/>
    <property type="match status" value="1"/>
</dbReference>
<evidence type="ECO:0008006" key="6">
    <source>
        <dbReference type="Google" id="ProtNLM"/>
    </source>
</evidence>
<evidence type="ECO:0000256" key="1">
    <source>
        <dbReference type="ARBA" id="ARBA00022741"/>
    </source>
</evidence>
<dbReference type="SUPFAM" id="SSF52540">
    <property type="entry name" value="P-loop containing nucleoside triphosphate hydrolases"/>
    <property type="match status" value="1"/>
</dbReference>
<dbReference type="Gene3D" id="3.40.50.300">
    <property type="entry name" value="P-loop containing nucleotide triphosphate hydrolases"/>
    <property type="match status" value="1"/>
</dbReference>
<dbReference type="Proteomes" id="UP000004946">
    <property type="component" value="Chromosome"/>
</dbReference>
<dbReference type="KEGG" id="pdo:PSDT_0104"/>
<feature type="region of interest" description="Disordered" evidence="3">
    <location>
        <begin position="344"/>
        <end position="363"/>
    </location>
</feature>
<dbReference type="GO" id="GO:0016887">
    <property type="term" value="F:ATP hydrolysis activity"/>
    <property type="evidence" value="ECO:0007669"/>
    <property type="project" value="TreeGrafter"/>
</dbReference>
<reference evidence="4 5" key="1">
    <citation type="submission" date="2010-12" db="EMBL/GenBank/DDBJ databases">
        <authorList>
            <person name="Muzny D."/>
            <person name="Qin X."/>
            <person name="Buhay C."/>
            <person name="Dugan-Rocha S."/>
            <person name="Ding Y."/>
            <person name="Chen G."/>
            <person name="Hawes A."/>
            <person name="Holder M."/>
            <person name="Jhangiani S."/>
            <person name="Johnson A."/>
            <person name="Khan Z."/>
            <person name="Li Z."/>
            <person name="Liu W."/>
            <person name="Liu X."/>
            <person name="Perez L."/>
            <person name="Shen H."/>
            <person name="Wang Q."/>
            <person name="Watt J."/>
            <person name="Xi L."/>
            <person name="Xin Y."/>
            <person name="Zhou J."/>
            <person name="Deng J."/>
            <person name="Jiang H."/>
            <person name="Liu Y."/>
            <person name="Qu J."/>
            <person name="Song X.-Z."/>
            <person name="Zhang L."/>
            <person name="Villasana D."/>
            <person name="Johnson A."/>
            <person name="Liu J."/>
            <person name="Liyanage D."/>
            <person name="Lorensuhewa L."/>
            <person name="Robinson T."/>
            <person name="Song A."/>
            <person name="Song B.-B."/>
            <person name="Dinh H."/>
            <person name="Thornton R."/>
            <person name="Coyle M."/>
            <person name="Francisco L."/>
            <person name="Jackson L."/>
            <person name="Javaid M."/>
            <person name="Korchina V."/>
            <person name="Kovar C."/>
            <person name="Mata R."/>
            <person name="Mathew T."/>
            <person name="Ngo R."/>
            <person name="Nguyen L."/>
            <person name="Nguyen N."/>
            <person name="Okwuonu G."/>
            <person name="Ongeri F."/>
            <person name="Pham C."/>
            <person name="Simmons D."/>
            <person name="Wilczek-Boney K."/>
            <person name="Hale W."/>
            <person name="Jakkamsetti A."/>
            <person name="Pham P."/>
            <person name="Ruth R."/>
            <person name="San Lucas F."/>
            <person name="Warren J."/>
            <person name="Zhang J."/>
            <person name="Zhao Z."/>
            <person name="Zhou C."/>
            <person name="Zhu D."/>
            <person name="Lee S."/>
            <person name="Bess C."/>
            <person name="Blankenburg K."/>
            <person name="Forbes L."/>
            <person name="Fu Q."/>
            <person name="Gubbala S."/>
            <person name="Hirani K."/>
            <person name="Jayaseelan J.C."/>
            <person name="Lara F."/>
            <person name="Munidasa M."/>
            <person name="Palculict T."/>
            <person name="Patil S."/>
            <person name="Pu L.-L."/>
            <person name="Saada N."/>
            <person name="Tang L."/>
            <person name="Weissenberger G."/>
            <person name="Zhu Y."/>
            <person name="Hemphill L."/>
            <person name="Shang Y."/>
            <person name="Youmans B."/>
            <person name="Ayvaz T."/>
            <person name="Ross M."/>
            <person name="Santibanez J."/>
            <person name="Aqrawi P."/>
            <person name="Gross S."/>
            <person name="Joshi V."/>
            <person name="Fowler G."/>
            <person name="Nazareth L."/>
            <person name="Reid J."/>
            <person name="Worley K."/>
            <person name="Petrosino J."/>
            <person name="Highlander S."/>
            <person name="Gibbs R."/>
        </authorList>
    </citation>
    <scope>NUCLEOTIDE SEQUENCE [LARGE SCALE GENOMIC DNA]</scope>
    <source>
        <strain evidence="4 5">DSM 10105</strain>
    </source>
</reference>
<dbReference type="InterPro" id="IPR027417">
    <property type="entry name" value="P-loop_NTPase"/>
</dbReference>
<feature type="compositionally biased region" description="Basic and acidic residues" evidence="3">
    <location>
        <begin position="354"/>
        <end position="363"/>
    </location>
</feature>
<dbReference type="GO" id="GO:0005829">
    <property type="term" value="C:cytosol"/>
    <property type="evidence" value="ECO:0007669"/>
    <property type="project" value="TreeGrafter"/>
</dbReference>
<feature type="compositionally biased region" description="Low complexity" evidence="3">
    <location>
        <begin position="344"/>
        <end position="353"/>
    </location>
</feature>
<dbReference type="AlphaFoldDB" id="E6K2B0"/>
<dbReference type="HOGENOM" id="CLU_059351_0_0_11"/>
<keyword evidence="1" id="KW-0547">Nucleotide-binding</keyword>
<comment type="caution">
    <text evidence="4">The sequence shown here is derived from an EMBL/GenBank/DDBJ whole genome shotgun (WGS) entry which is preliminary data.</text>
</comment>
<proteinExistence type="predicted"/>
<name>E6K2B0_PARDN</name>
<organism evidence="4 5">
    <name type="scientific">Parascardovia denticolens DSM 10105 = JCM 12538</name>
    <dbReference type="NCBI Taxonomy" id="864564"/>
    <lineage>
        <taxon>Bacteria</taxon>
        <taxon>Bacillati</taxon>
        <taxon>Actinomycetota</taxon>
        <taxon>Actinomycetes</taxon>
        <taxon>Bifidobacteriales</taxon>
        <taxon>Bifidobacteriaceae</taxon>
        <taxon>Parascardovia</taxon>
    </lineage>
</organism>
<evidence type="ECO:0000313" key="5">
    <source>
        <dbReference type="Proteomes" id="UP000004946"/>
    </source>
</evidence>
<dbReference type="EMBL" id="AEON01000002">
    <property type="protein sequence ID" value="EFT82898.1"/>
    <property type="molecule type" value="Genomic_DNA"/>
</dbReference>
<dbReference type="GO" id="GO:0009898">
    <property type="term" value="C:cytoplasmic side of plasma membrane"/>
    <property type="evidence" value="ECO:0007669"/>
    <property type="project" value="TreeGrafter"/>
</dbReference>
<evidence type="ECO:0000256" key="2">
    <source>
        <dbReference type="ARBA" id="ARBA00022840"/>
    </source>
</evidence>
<dbReference type="InterPro" id="IPR050625">
    <property type="entry name" value="ParA/MinD_ATPase"/>
</dbReference>
<keyword evidence="5" id="KW-1185">Reference proteome</keyword>
<gene>
    <name evidence="4" type="ORF">HMPREF0620_1583</name>
</gene>
<dbReference type="PANTHER" id="PTHR43384">
    <property type="entry name" value="SEPTUM SITE-DETERMINING PROTEIN MIND HOMOLOG, CHLOROPLASTIC-RELATED"/>
    <property type="match status" value="1"/>
</dbReference>
<dbReference type="PATRIC" id="fig|864564.6.peg.117"/>
<feature type="region of interest" description="Disordered" evidence="3">
    <location>
        <begin position="281"/>
        <end position="314"/>
    </location>
</feature>
<evidence type="ECO:0000256" key="3">
    <source>
        <dbReference type="SAM" id="MobiDB-lite"/>
    </source>
</evidence>
<accession>E6K2B0</accession>
<dbReference type="GO" id="GO:0051782">
    <property type="term" value="P:negative regulation of cell division"/>
    <property type="evidence" value="ECO:0007669"/>
    <property type="project" value="TreeGrafter"/>
</dbReference>
<dbReference type="GO" id="GO:0005524">
    <property type="term" value="F:ATP binding"/>
    <property type="evidence" value="ECO:0007669"/>
    <property type="project" value="UniProtKB-KW"/>
</dbReference>